<accession>A0ABN0QM57</accession>
<dbReference type="EMBL" id="JAOL01000189">
    <property type="protein sequence ID" value="EUA85714.1"/>
    <property type="molecule type" value="Genomic_DNA"/>
</dbReference>
<gene>
    <name evidence="1" type="ORF">I551_7939</name>
</gene>
<organism evidence="1 2">
    <name type="scientific">Mycobacterium ulcerans str. Harvey</name>
    <dbReference type="NCBI Taxonomy" id="1299332"/>
    <lineage>
        <taxon>Bacteria</taxon>
        <taxon>Bacillati</taxon>
        <taxon>Actinomycetota</taxon>
        <taxon>Actinomycetes</taxon>
        <taxon>Mycobacteriales</taxon>
        <taxon>Mycobacteriaceae</taxon>
        <taxon>Mycobacterium</taxon>
        <taxon>Mycobacterium ulcerans group</taxon>
    </lineage>
</organism>
<protein>
    <submittedName>
        <fullName evidence="1">PE-PGRS family domain protein</fullName>
    </submittedName>
</protein>
<reference evidence="1 2" key="1">
    <citation type="submission" date="2014-01" db="EMBL/GenBank/DDBJ databases">
        <authorList>
            <person name="Dobos K."/>
            <person name="Lenaerts A."/>
            <person name="Ordway D."/>
            <person name="DeGroote M.A."/>
            <person name="Parker T."/>
            <person name="Sizemore C."/>
            <person name="Tallon L.J."/>
            <person name="Sadzewicz L.K."/>
            <person name="Sengamalay N."/>
            <person name="Fraser C.M."/>
            <person name="Hine E."/>
            <person name="Shefchek K.A."/>
            <person name="Das S.P."/>
            <person name="Tettelin H."/>
        </authorList>
    </citation>
    <scope>NUCLEOTIDE SEQUENCE [LARGE SCALE GENOMIC DNA]</scope>
    <source>
        <strain evidence="1 2">Harvey</strain>
    </source>
</reference>
<proteinExistence type="predicted"/>
<comment type="caution">
    <text evidence="1">The sequence shown here is derived from an EMBL/GenBank/DDBJ whole genome shotgun (WGS) entry which is preliminary data.</text>
</comment>
<evidence type="ECO:0000313" key="2">
    <source>
        <dbReference type="Proteomes" id="UP000020681"/>
    </source>
</evidence>
<dbReference type="Proteomes" id="UP000020681">
    <property type="component" value="Unassembled WGS sequence"/>
</dbReference>
<keyword evidence="2" id="KW-1185">Reference proteome</keyword>
<sequence>MPGQSYLYLGDIGDNGLSRSAIAVYRVPEPIVTGTAANPSPPR</sequence>
<evidence type="ECO:0000313" key="1">
    <source>
        <dbReference type="EMBL" id="EUA85714.1"/>
    </source>
</evidence>
<name>A0ABN0QM57_MYCUL</name>